<protein>
    <submittedName>
        <fullName evidence="1">Uncharacterized protein</fullName>
    </submittedName>
</protein>
<proteinExistence type="predicted"/>
<organism evidence="1 2">
    <name type="scientific">Salmonella diarizonae</name>
    <dbReference type="NCBI Taxonomy" id="59204"/>
    <lineage>
        <taxon>Bacteria</taxon>
        <taxon>Pseudomonadati</taxon>
        <taxon>Pseudomonadota</taxon>
        <taxon>Gammaproteobacteria</taxon>
        <taxon>Enterobacterales</taxon>
        <taxon>Enterobacteriaceae</taxon>
        <taxon>Salmonella</taxon>
    </lineage>
</organism>
<name>A0A379U789_SALDZ</name>
<dbReference type="EMBL" id="UGXH01000003">
    <property type="protein sequence ID" value="SUG57609.1"/>
    <property type="molecule type" value="Genomic_DNA"/>
</dbReference>
<evidence type="ECO:0000313" key="2">
    <source>
        <dbReference type="Proteomes" id="UP000254633"/>
    </source>
</evidence>
<dbReference type="Proteomes" id="UP000254633">
    <property type="component" value="Unassembled WGS sequence"/>
</dbReference>
<sequence length="34" mass="3660">MLPTINQAVLSQVIQALKDGNVRYCEALALTAKS</sequence>
<gene>
    <name evidence="1" type="ORF">NCTC10060_04838</name>
</gene>
<evidence type="ECO:0000313" key="1">
    <source>
        <dbReference type="EMBL" id="SUG57609.1"/>
    </source>
</evidence>
<reference evidence="1 2" key="1">
    <citation type="submission" date="2018-06" db="EMBL/GenBank/DDBJ databases">
        <authorList>
            <consortium name="Pathogen Informatics"/>
            <person name="Doyle S."/>
        </authorList>
    </citation>
    <scope>NUCLEOTIDE SEQUENCE [LARGE SCALE GENOMIC DNA]</scope>
    <source>
        <strain evidence="1 2">NCTC10060</strain>
    </source>
</reference>
<accession>A0A379U789</accession>
<dbReference type="AlphaFoldDB" id="A0A379U789"/>